<dbReference type="FunFam" id="3.40.50.1000:FF:000004">
    <property type="entry name" value="Sodium/potassium-transporting ATPase subunit alpha"/>
    <property type="match status" value="1"/>
</dbReference>
<feature type="compositionally biased region" description="Basic and acidic residues" evidence="22">
    <location>
        <begin position="1"/>
        <end position="19"/>
    </location>
</feature>
<keyword evidence="15 21" id="KW-0406">Ion transport</keyword>
<evidence type="ECO:0000256" key="17">
    <source>
        <dbReference type="ARBA" id="ARBA00023201"/>
    </source>
</evidence>
<keyword evidence="5 21" id="KW-0633">Potassium transport</keyword>
<evidence type="ECO:0000256" key="10">
    <source>
        <dbReference type="ARBA" id="ARBA00022840"/>
    </source>
</evidence>
<keyword evidence="10 21" id="KW-0067">ATP-binding</keyword>
<dbReference type="GO" id="GO:0030007">
    <property type="term" value="P:intracellular potassium ion homeostasis"/>
    <property type="evidence" value="ECO:0007669"/>
    <property type="project" value="TreeGrafter"/>
</dbReference>
<feature type="transmembrane region" description="Helical" evidence="21">
    <location>
        <begin position="1002"/>
        <end position="1018"/>
    </location>
</feature>
<dbReference type="Gene3D" id="3.40.1110.10">
    <property type="entry name" value="Calcium-transporting ATPase, cytoplasmic domain N"/>
    <property type="match status" value="1"/>
</dbReference>
<keyword evidence="3 21" id="KW-0813">Transport</keyword>
<evidence type="ECO:0000256" key="19">
    <source>
        <dbReference type="ARBA" id="ARBA00038795"/>
    </source>
</evidence>
<comment type="subcellular location">
    <subcellularLocation>
        <location evidence="1 21">Cell membrane</location>
        <topology evidence="1 21">Multi-pass membrane protein</topology>
    </subcellularLocation>
</comment>
<reference evidence="24" key="1">
    <citation type="journal article" date="2014" name="J. Exp. Biol.">
        <title>Osmoregulation in the Hawaiian anchialine shrimp Halocaridina rubra (Crustacea: Atyidae): expression of ion transporters, mitochondria-rich cell proliferation and hemolymph osmolality during salinity transfers.</title>
        <authorList>
            <person name="Havird J.C."/>
            <person name="Santos S.R."/>
            <person name="Henry R.P."/>
        </authorList>
    </citation>
    <scope>NUCLEOTIDE SEQUENCE</scope>
    <source>
        <strain evidence="24">HILO</strain>
    </source>
</reference>
<evidence type="ECO:0000256" key="4">
    <source>
        <dbReference type="ARBA" id="ARBA00022475"/>
    </source>
</evidence>
<dbReference type="FunFam" id="1.20.1110.10:FF:000095">
    <property type="entry name" value="Sodium/potassium-transporting ATPase subunit alpha-1"/>
    <property type="match status" value="2"/>
</dbReference>
<dbReference type="SUPFAM" id="SSF81653">
    <property type="entry name" value="Calcium ATPase, transduction domain A"/>
    <property type="match status" value="1"/>
</dbReference>
<comment type="subunit">
    <text evidence="19">The sodium/potassium-transporting ATPase is composed of a catalytic alpha subunit, an auxiliary non-catalytic beta subunit and an additional regulatory subunit.</text>
</comment>
<dbReference type="InterPro" id="IPR044492">
    <property type="entry name" value="P_typ_ATPase_HD_dom"/>
</dbReference>
<keyword evidence="11 21" id="KW-0630">Potassium</keyword>
<dbReference type="InterPro" id="IPR023214">
    <property type="entry name" value="HAD_sf"/>
</dbReference>
<dbReference type="InterPro" id="IPR018303">
    <property type="entry name" value="ATPase_P-typ_P_site"/>
</dbReference>
<dbReference type="AlphaFoldDB" id="A0A088FIK9"/>
<comment type="function">
    <text evidence="18">This is the catalytic component of the active enzyme, which catalyzes the hydrolysis of ATP coupled with the exchange of sodium and potassium ions across the plasma membrane. This action creates the electrochemical gradient of sodium and potassium ions, providing the energy for active transport of various nutrients.</text>
</comment>
<feature type="region of interest" description="Disordered" evidence="22">
    <location>
        <begin position="79"/>
        <end position="100"/>
    </location>
</feature>
<dbReference type="GO" id="GO:0036376">
    <property type="term" value="P:sodium ion export across plasma membrane"/>
    <property type="evidence" value="ECO:0007669"/>
    <property type="project" value="TreeGrafter"/>
</dbReference>
<dbReference type="InterPro" id="IPR023299">
    <property type="entry name" value="ATPase_P-typ_cyto_dom_N"/>
</dbReference>
<evidence type="ECO:0000256" key="13">
    <source>
        <dbReference type="ARBA" id="ARBA00022989"/>
    </source>
</evidence>
<name>A0A088FIK9_HALRR</name>
<dbReference type="SUPFAM" id="SSF81660">
    <property type="entry name" value="Metal cation-transporting ATPase, ATP-binding domain N"/>
    <property type="match status" value="1"/>
</dbReference>
<dbReference type="InterPro" id="IPR059000">
    <property type="entry name" value="ATPase_P-type_domA"/>
</dbReference>
<feature type="transmembrane region" description="Helical" evidence="21">
    <location>
        <begin position="338"/>
        <end position="361"/>
    </location>
</feature>
<feature type="domain" description="Cation-transporting P-type ATPase N-terminal" evidence="23">
    <location>
        <begin position="59"/>
        <end position="133"/>
    </location>
</feature>
<evidence type="ECO:0000256" key="11">
    <source>
        <dbReference type="ARBA" id="ARBA00022958"/>
    </source>
</evidence>
<dbReference type="GO" id="GO:0005524">
    <property type="term" value="F:ATP binding"/>
    <property type="evidence" value="ECO:0007669"/>
    <property type="project" value="UniProtKB-KW"/>
</dbReference>
<dbReference type="Pfam" id="PF00122">
    <property type="entry name" value="E1-E2_ATPase"/>
    <property type="match status" value="1"/>
</dbReference>
<keyword evidence="4" id="KW-1003">Cell membrane</keyword>
<evidence type="ECO:0000256" key="22">
    <source>
        <dbReference type="SAM" id="MobiDB-lite"/>
    </source>
</evidence>
<evidence type="ECO:0000256" key="15">
    <source>
        <dbReference type="ARBA" id="ARBA00023065"/>
    </source>
</evidence>
<dbReference type="SMART" id="SM00831">
    <property type="entry name" value="Cation_ATPase_N"/>
    <property type="match status" value="1"/>
</dbReference>
<evidence type="ECO:0000256" key="21">
    <source>
        <dbReference type="RuleBase" id="RU362084"/>
    </source>
</evidence>
<dbReference type="GO" id="GO:0006883">
    <property type="term" value="P:intracellular sodium ion homeostasis"/>
    <property type="evidence" value="ECO:0007669"/>
    <property type="project" value="TreeGrafter"/>
</dbReference>
<comment type="catalytic activity">
    <reaction evidence="20">
        <text>K(+)(out) + Na(+)(in) + ATP + H2O = K(+)(in) + Na(+)(out) + ADP + phosphate + H(+)</text>
        <dbReference type="Rhea" id="RHEA:18353"/>
        <dbReference type="ChEBI" id="CHEBI:15377"/>
        <dbReference type="ChEBI" id="CHEBI:15378"/>
        <dbReference type="ChEBI" id="CHEBI:29101"/>
        <dbReference type="ChEBI" id="CHEBI:29103"/>
        <dbReference type="ChEBI" id="CHEBI:30616"/>
        <dbReference type="ChEBI" id="CHEBI:43474"/>
        <dbReference type="ChEBI" id="CHEBI:456216"/>
        <dbReference type="EC" id="7.2.2.13"/>
    </reaction>
</comment>
<dbReference type="EMBL" id="KF650059">
    <property type="protein sequence ID" value="AIM43571.1"/>
    <property type="molecule type" value="mRNA"/>
</dbReference>
<dbReference type="NCBIfam" id="TIGR01494">
    <property type="entry name" value="ATPase_P-type"/>
    <property type="match status" value="2"/>
</dbReference>
<dbReference type="InterPro" id="IPR005775">
    <property type="entry name" value="P-type_ATPase_IIC"/>
</dbReference>
<evidence type="ECO:0000256" key="14">
    <source>
        <dbReference type="ARBA" id="ARBA00023053"/>
    </source>
</evidence>
<dbReference type="Pfam" id="PF13246">
    <property type="entry name" value="Cation_ATPase"/>
    <property type="match status" value="1"/>
</dbReference>
<keyword evidence="13 21" id="KW-1133">Transmembrane helix</keyword>
<evidence type="ECO:0000256" key="20">
    <source>
        <dbReference type="ARBA" id="ARBA00049388"/>
    </source>
</evidence>
<keyword evidence="17" id="KW-0739">Sodium transport</keyword>
<keyword evidence="16 21" id="KW-0472">Membrane</keyword>
<feature type="transmembrane region" description="Helical" evidence="21">
    <location>
        <begin position="113"/>
        <end position="134"/>
    </location>
</feature>
<dbReference type="InterPro" id="IPR050510">
    <property type="entry name" value="Cation_transp_ATPase_P-type"/>
</dbReference>
<protein>
    <recommendedName>
        <fullName evidence="21">Sodium/potassium-transporting ATPase subunit alpha</fullName>
    </recommendedName>
</protein>
<evidence type="ECO:0000256" key="1">
    <source>
        <dbReference type="ARBA" id="ARBA00004651"/>
    </source>
</evidence>
<feature type="transmembrane region" description="Helical" evidence="21">
    <location>
        <begin position="930"/>
        <end position="949"/>
    </location>
</feature>
<dbReference type="InterPro" id="IPR008250">
    <property type="entry name" value="ATPase_P-typ_transduc_dom_A_sf"/>
</dbReference>
<dbReference type="InterPro" id="IPR006068">
    <property type="entry name" value="ATPase_P-typ_cation-transptr_C"/>
</dbReference>
<evidence type="ECO:0000256" key="6">
    <source>
        <dbReference type="ARBA" id="ARBA00022553"/>
    </source>
</evidence>
<dbReference type="FunFam" id="3.40.1110.10:FF:000001">
    <property type="entry name" value="Sodium/potassium-transporting ATPase subunit alpha"/>
    <property type="match status" value="1"/>
</dbReference>
<evidence type="ECO:0000256" key="3">
    <source>
        <dbReference type="ARBA" id="ARBA00022448"/>
    </source>
</evidence>
<feature type="compositionally biased region" description="Basic and acidic residues" evidence="22">
    <location>
        <begin position="84"/>
        <end position="93"/>
    </location>
</feature>
<evidence type="ECO:0000256" key="8">
    <source>
        <dbReference type="ARBA" id="ARBA00022692"/>
    </source>
</evidence>
<dbReference type="PROSITE" id="PS00154">
    <property type="entry name" value="ATPASE_E1_E2"/>
    <property type="match status" value="1"/>
</dbReference>
<keyword evidence="7" id="KW-0740">Sodium/potassium transport</keyword>
<dbReference type="PRINTS" id="PR00121">
    <property type="entry name" value="NAKATPASE"/>
</dbReference>
<keyword evidence="9 21" id="KW-0547">Nucleotide-binding</keyword>
<dbReference type="GO" id="GO:0016887">
    <property type="term" value="F:ATP hydrolysis activity"/>
    <property type="evidence" value="ECO:0007669"/>
    <property type="project" value="InterPro"/>
</dbReference>
<dbReference type="Gene3D" id="3.40.50.1000">
    <property type="entry name" value="HAD superfamily/HAD-like"/>
    <property type="match status" value="1"/>
</dbReference>
<dbReference type="CDD" id="cd02608">
    <property type="entry name" value="P-type_ATPase_Na-K_like"/>
    <property type="match status" value="1"/>
</dbReference>
<dbReference type="InterPro" id="IPR004014">
    <property type="entry name" value="ATPase_P-typ_cation-transptr_N"/>
</dbReference>
<keyword evidence="6" id="KW-0597">Phosphoprotein</keyword>
<dbReference type="PANTHER" id="PTHR43294:SF13">
    <property type="entry name" value="SODIUM_POTASSIUM-TRANSPORTING ATPASE SUBUNIT ALPHA"/>
    <property type="match status" value="1"/>
</dbReference>
<organism evidence="24">
    <name type="scientific">Halocaridina rubra</name>
    <name type="common">Hawaiian red shrimp</name>
    <dbReference type="NCBI Taxonomy" id="373956"/>
    <lineage>
        <taxon>Eukaryota</taxon>
        <taxon>Metazoa</taxon>
        <taxon>Ecdysozoa</taxon>
        <taxon>Arthropoda</taxon>
        <taxon>Crustacea</taxon>
        <taxon>Multicrustacea</taxon>
        <taxon>Malacostraca</taxon>
        <taxon>Eumalacostraca</taxon>
        <taxon>Eucarida</taxon>
        <taxon>Decapoda</taxon>
        <taxon>Pleocyemata</taxon>
        <taxon>Caridea</taxon>
        <taxon>Atyoidea</taxon>
        <taxon>Atyidae</taxon>
        <taxon>Halocaridina</taxon>
    </lineage>
</organism>
<keyword evidence="14" id="KW-0915">Sodium</keyword>
<dbReference type="NCBIfam" id="TIGR01106">
    <property type="entry name" value="ATPase-IIC_X-K"/>
    <property type="match status" value="1"/>
</dbReference>
<evidence type="ECO:0000256" key="18">
    <source>
        <dbReference type="ARBA" id="ARBA00037422"/>
    </source>
</evidence>
<dbReference type="InterPro" id="IPR001757">
    <property type="entry name" value="P_typ_ATPase"/>
</dbReference>
<proteinExistence type="evidence at transcript level"/>
<dbReference type="Pfam" id="PF00690">
    <property type="entry name" value="Cation_ATPase_N"/>
    <property type="match status" value="1"/>
</dbReference>
<dbReference type="SFLD" id="SFLDF00027">
    <property type="entry name" value="p-type_atpase"/>
    <property type="match status" value="1"/>
</dbReference>
<evidence type="ECO:0000256" key="12">
    <source>
        <dbReference type="ARBA" id="ARBA00022967"/>
    </source>
</evidence>
<evidence type="ECO:0000256" key="2">
    <source>
        <dbReference type="ARBA" id="ARBA00006934"/>
    </source>
</evidence>
<comment type="similarity">
    <text evidence="2 21">Belongs to the cation transport ATPase (P-type) (TC 3.A.3) family. Type IIC subfamily.</text>
</comment>
<evidence type="ECO:0000256" key="16">
    <source>
        <dbReference type="ARBA" id="ARBA00023136"/>
    </source>
</evidence>
<feature type="region of interest" description="Disordered" evidence="22">
    <location>
        <begin position="1"/>
        <end position="53"/>
    </location>
</feature>
<dbReference type="Gene3D" id="1.20.1110.10">
    <property type="entry name" value="Calcium-transporting ATPase, transmembrane domain"/>
    <property type="match status" value="1"/>
</dbReference>
<accession>A0A088FIK9</accession>
<dbReference type="Pfam" id="PF00689">
    <property type="entry name" value="Cation_ATPase_C"/>
    <property type="match status" value="1"/>
</dbReference>
<dbReference type="FunFam" id="2.70.150.10:FF:000003">
    <property type="entry name" value="Sodium/potassium-transporting ATPase subunit alpha"/>
    <property type="match status" value="1"/>
</dbReference>
<dbReference type="SUPFAM" id="SSF56784">
    <property type="entry name" value="HAD-like"/>
    <property type="match status" value="1"/>
</dbReference>
<dbReference type="SUPFAM" id="SSF81665">
    <property type="entry name" value="Calcium ATPase, transmembrane domain M"/>
    <property type="match status" value="1"/>
</dbReference>
<evidence type="ECO:0000256" key="5">
    <source>
        <dbReference type="ARBA" id="ARBA00022538"/>
    </source>
</evidence>
<dbReference type="GO" id="GO:1990573">
    <property type="term" value="P:potassium ion import across plasma membrane"/>
    <property type="evidence" value="ECO:0007669"/>
    <property type="project" value="TreeGrafter"/>
</dbReference>
<dbReference type="GO" id="GO:0005391">
    <property type="term" value="F:P-type sodium:potassium-exchanging transporter activity"/>
    <property type="evidence" value="ECO:0007669"/>
    <property type="project" value="UniProtKB-EC"/>
</dbReference>
<dbReference type="GO" id="GO:0005886">
    <property type="term" value="C:plasma membrane"/>
    <property type="evidence" value="ECO:0007669"/>
    <property type="project" value="UniProtKB-SubCell"/>
</dbReference>
<feature type="transmembrane region" description="Helical" evidence="21">
    <location>
        <begin position="146"/>
        <end position="166"/>
    </location>
</feature>
<evidence type="ECO:0000259" key="23">
    <source>
        <dbReference type="SMART" id="SM00831"/>
    </source>
</evidence>
<dbReference type="SFLD" id="SFLDS00003">
    <property type="entry name" value="Haloacid_Dehalogenase"/>
    <property type="match status" value="1"/>
</dbReference>
<feature type="region of interest" description="Disordered" evidence="22">
    <location>
        <begin position="233"/>
        <end position="252"/>
    </location>
</feature>
<keyword evidence="12" id="KW-1278">Translocase</keyword>
<evidence type="ECO:0000313" key="24">
    <source>
        <dbReference type="EMBL" id="AIM43571.1"/>
    </source>
</evidence>
<evidence type="ECO:0000256" key="9">
    <source>
        <dbReference type="ARBA" id="ARBA00022741"/>
    </source>
</evidence>
<dbReference type="SFLD" id="SFLDG00002">
    <property type="entry name" value="C1.7:_P-type_atpase_like"/>
    <property type="match status" value="1"/>
</dbReference>
<feature type="transmembrane region" description="Helical" evidence="21">
    <location>
        <begin position="970"/>
        <end position="990"/>
    </location>
</feature>
<dbReference type="GO" id="GO:1902600">
    <property type="term" value="P:proton transmembrane transport"/>
    <property type="evidence" value="ECO:0007669"/>
    <property type="project" value="TreeGrafter"/>
</dbReference>
<keyword evidence="21" id="KW-0479">Metal-binding</keyword>
<dbReference type="PRINTS" id="PR00119">
    <property type="entry name" value="CATATPASE"/>
</dbReference>
<feature type="compositionally biased region" description="Basic and acidic residues" evidence="22">
    <location>
        <begin position="43"/>
        <end position="53"/>
    </location>
</feature>
<sequence length="1040" mass="115156">MADTGRTDSYRHATDRTVPDDNLTVKGDPKSKKVNKKGGGGGGKKEKDLDDLKQELELDEHKVPIEELFQRLTVNPDTGLSQSEARRRIERDGPNALTPPKQTPEWVKFCKNLFGGFSLLLWIGAILCFIAYSIETAAEEEPSNDNLYLGIVLTAVVIITGIFSYYQESKSSRIMESFKNMVPQYAIVLREGEKLNVQAEELCIGDIVEVKFGDRIPADIRVIEARGFKVDNSSLTGESEPQSRSPEFTSDNPLETRNLAFFSTNAVEGTAKGIVINIGDNTVMGRIAGLASGLETGETPIAKEINHFIHIITGVAVFLGVTFFVIAFILGYHWLDAVVFLIGIIVANVPEGLLATVTVCLTLTAKRMAAKNCLVKNLEAVETLGSTSTICSDKTGTLTQNRMTVAHMWFDNTIIEADTSEDQSGCQYDKKSDGWKALSTVAGLCNRAEFKAGQDDVPILKREVNGDASEAALLKCVELAMGSVKDFRARNKKVCEIPFNSTNKYQVSIHETEDKNDPRYLLVMKGAPERILERCTSIFVNGAEKELDEEMKEAFNNAYLELGGLGERVLGFCDYMLPSDKYPLGYPFDADNVNFPVHGLRFIGLMSMIDPPRAAVPDAVAKCRSAGIKVIMVTGDHPITAKAIAKSVGIISEGNETVEDIAQRLNIPIKEVDPREAKAAVVHGSELRDMTSEQLDDVLLHHTEIVFARTSPQQKLIIVEGCQRMGAIVAVTGDGVNDSPALKKADIGVAMGIAGSDVSKQAADMILLDDNFASIVTGVEEGRLIFDNLKKSIAYTLTSNIPEISPFLFFMIASVPLPLGTVTILCIDLGTDMVPAISLAYEEAESDIMKRQPRNPFSDKLVNERLISMAYGQIGMIQALAGFYTYLVILAENGFLPPKLFGLRESWDSKAINDLEDHYHQEWTYHDRKILEYTCHTAFFVSIVIVQWADLIICKTRRNSVVHQGMKNMVLNFGLVFETTLAAVLSYTPGMDRGLRMYPLKFYWWLPALPFSLLIFVYDECRRFILRRNPGGWVEMETYY</sequence>
<dbReference type="GO" id="GO:0046872">
    <property type="term" value="F:metal ion binding"/>
    <property type="evidence" value="ECO:0007669"/>
    <property type="project" value="UniProtKB-KW"/>
</dbReference>
<keyword evidence="8 21" id="KW-0812">Transmembrane</keyword>
<dbReference type="InterPro" id="IPR023298">
    <property type="entry name" value="ATPase_P-typ_TM_dom_sf"/>
</dbReference>
<feature type="transmembrane region" description="Helical" evidence="21">
    <location>
        <begin position="870"/>
        <end position="891"/>
    </location>
</feature>
<dbReference type="PANTHER" id="PTHR43294">
    <property type="entry name" value="SODIUM/POTASSIUM-TRANSPORTING ATPASE SUBUNIT ALPHA"/>
    <property type="match status" value="1"/>
</dbReference>
<feature type="transmembrane region" description="Helical" evidence="21">
    <location>
        <begin position="308"/>
        <end position="332"/>
    </location>
</feature>
<dbReference type="Gene3D" id="2.70.150.10">
    <property type="entry name" value="Calcium-transporting ATPase, cytoplasmic transduction domain A"/>
    <property type="match status" value="1"/>
</dbReference>
<dbReference type="InterPro" id="IPR036412">
    <property type="entry name" value="HAD-like_sf"/>
</dbReference>
<evidence type="ECO:0000256" key="7">
    <source>
        <dbReference type="ARBA" id="ARBA00022607"/>
    </source>
</evidence>